<dbReference type="SUPFAM" id="SSF100909">
    <property type="entry name" value="IP3 receptor type 1 binding core, domain 2"/>
    <property type="match status" value="1"/>
</dbReference>
<dbReference type="GO" id="GO:0006816">
    <property type="term" value="P:calcium ion transport"/>
    <property type="evidence" value="ECO:0007669"/>
    <property type="project" value="InterPro"/>
</dbReference>
<organism evidence="3 4">
    <name type="scientific">Angomonas deanei</name>
    <dbReference type="NCBI Taxonomy" id="59799"/>
    <lineage>
        <taxon>Eukaryota</taxon>
        <taxon>Discoba</taxon>
        <taxon>Euglenozoa</taxon>
        <taxon>Kinetoplastea</taxon>
        <taxon>Metakinetoplastina</taxon>
        <taxon>Trypanosomatida</taxon>
        <taxon>Trypanosomatidae</taxon>
        <taxon>Strigomonadinae</taxon>
        <taxon>Angomonas</taxon>
    </lineage>
</organism>
<dbReference type="EMBL" id="LR877162">
    <property type="protein sequence ID" value="CAD2220688.1"/>
    <property type="molecule type" value="Genomic_DNA"/>
</dbReference>
<keyword evidence="4" id="KW-1185">Reference proteome</keyword>
<proteinExistence type="predicted"/>
<evidence type="ECO:0000256" key="1">
    <source>
        <dbReference type="SAM" id="MobiDB-lite"/>
    </source>
</evidence>
<accession>A0A7G2CLF3</accession>
<feature type="domain" description="Inositol 1,4,5-trisphosphate/ryanodine receptor" evidence="2">
    <location>
        <begin position="11"/>
        <end position="108"/>
    </location>
</feature>
<keyword evidence="3" id="KW-0675">Receptor</keyword>
<dbReference type="OrthoDB" id="278056at2759"/>
<feature type="region of interest" description="Disordered" evidence="1">
    <location>
        <begin position="465"/>
        <end position="504"/>
    </location>
</feature>
<dbReference type="Proteomes" id="UP000515908">
    <property type="component" value="Chromosome 18"/>
</dbReference>
<evidence type="ECO:0000313" key="3">
    <source>
        <dbReference type="EMBL" id="CAD2220688.1"/>
    </source>
</evidence>
<gene>
    <name evidence="3" type="ORF">ADEAN_000821000</name>
</gene>
<dbReference type="SUPFAM" id="SSF82109">
    <property type="entry name" value="MIR domain"/>
    <property type="match status" value="1"/>
</dbReference>
<feature type="compositionally biased region" description="Low complexity" evidence="1">
    <location>
        <begin position="477"/>
        <end position="504"/>
    </location>
</feature>
<dbReference type="Gene3D" id="2.80.10.50">
    <property type="match status" value="2"/>
</dbReference>
<protein>
    <submittedName>
        <fullName evidence="3">Inositol 1,4,5-trisphosphate/ryanodine receptor, putative</fullName>
    </submittedName>
</protein>
<name>A0A7G2CLF3_9TRYP</name>
<sequence>MNDPTDGIGEGTNITYGMVFSLQHMSSQLYLSVAHSQPSENDPDCVSVVLVPASAAATPSCEFTFVSRYKVRGDGDNVCKEDEVLLRLASRPVYLHVSAPRQLDEASTELEEGDVQVINRTFRLGANMSFLNGNMMSNATTLANNNSIGLHNTDSATANLSFFGAAELTAGLEETMKGYEKQMANILPKRDSGPFTALHALTREYLDEVNGCEEGGVTFTVHRYDIGKDRCELQRSQLHISKQHVACGVPLSLFHQERESFLTTSVTNPREVTATVAVKVDDGAVEEDCSGVFKQRSAAAHLSQVTTSSGAEGQLCQKAPAAGAAGGGGLESGTNTPQTLAETVKGFSAAPSMTSASRETGAQARYTAKMKDIGGLVDTGKGEFLPFPVFAEHPKSAAELKQDAMLGDVGTHINSLWSFECEDPTCGGPVRLESESYRVKHVMTGLYLAVCGSAVDDFILEEEELESDGHPATAPGSSSSSSSQEEGDNTNNTGSSGSSSLDSSVSEAIPLSCRAPKNNDIRETCLCLIPEPRTAHDMRRTLFTVETMFQTEMLWLVEQECFTLRNVLTQMYVCTDSAVEGSNVRLSLQWQPVLADTLVVTGVLPATQRCALLLRDQCFALGRYKDLMQETAKMVLAERQQVADAAEAGEETAKLTMRRWREEAEEGKAAGERSRRGPDIDFELYRAKRRYHEAPHTAQPPPPVHGDYRHLTHAIHAAQRALETLIRLCIETREFNIFTAEGIPNAAHQRMLFEIQLHKLLFDVVLAPLALLQTDLHAFGPVVKSTVAPQLGDHLSRGGGRLIDMLVDKQTRPVTSLWEVNRDWCRTTIPSVPLQGGLLTPDQLLQPLHRELHLLTRLAFRLLRCMAMRNSALTQGWTEYLDICLFLDGNRLHVVDALKEMFTDNLQLDLSSVQKVGEHFINISKSVRKGSYINFLGAACTYRFQGIAQRQAFVCKRFLMEHPEMFCTFKVEHGVLHVHPAGHNKNRWYPVLEFFEKNKDPREVKYVEYQISLLARLCYEGCPPFTRNEVKKIFTEEIALVALRTICWTGKEHVGHRSGTDILRSHFLRLAMQVHVLPRASDPWVQLRVTTVLFGSSGLRQKHCDNYSGLQDDEITRAVKHVCLCLLRANTFFIQDDVDRSTLMRSVVSVLLRLIRYRQYKLSEIEEVIPLFLLLLDGTRDIVDSRRLKSQIEATQSAQTPFQPSATNNNYRHTDTSHLPNRLSINLASIHLIRVREMVCLALIAALENATFTAAEEVILYLYECYTDGRPTAYPWRGEGGSEKGGGFSAAMESTCCGGCKKRKRALYAPMGMKS</sequence>
<feature type="region of interest" description="Disordered" evidence="1">
    <location>
        <begin position="1194"/>
        <end position="1215"/>
    </location>
</feature>
<dbReference type="InterPro" id="IPR036300">
    <property type="entry name" value="MIR_dom_sf"/>
</dbReference>
<evidence type="ECO:0000313" key="4">
    <source>
        <dbReference type="Proteomes" id="UP000515908"/>
    </source>
</evidence>
<dbReference type="InterPro" id="IPR014821">
    <property type="entry name" value="Ins145_P3_rcpt"/>
</dbReference>
<dbReference type="InterPro" id="IPR035910">
    <property type="entry name" value="RyR/IP3R_RIH_dom_sf"/>
</dbReference>
<dbReference type="Pfam" id="PF08709">
    <property type="entry name" value="Ins145_P3_rec"/>
    <property type="match status" value="1"/>
</dbReference>
<dbReference type="PANTHER" id="PTHR13715:SF99">
    <property type="entry name" value="INOSITOL 1,4,5-TRISPHOSPHATE RECEPTOR-LIKE PROTEIN A"/>
    <property type="match status" value="1"/>
</dbReference>
<dbReference type="InterPro" id="IPR015925">
    <property type="entry name" value="Ryanodine_IP3_receptor"/>
</dbReference>
<evidence type="ECO:0000259" key="2">
    <source>
        <dbReference type="Pfam" id="PF08709"/>
    </source>
</evidence>
<dbReference type="PANTHER" id="PTHR13715">
    <property type="entry name" value="RYANODINE RECEPTOR AND IP3 RECEPTOR"/>
    <property type="match status" value="1"/>
</dbReference>
<reference evidence="3 4" key="1">
    <citation type="submission" date="2020-08" db="EMBL/GenBank/DDBJ databases">
        <authorList>
            <person name="Newling K."/>
            <person name="Davey J."/>
            <person name="Forrester S."/>
        </authorList>
    </citation>
    <scope>NUCLEOTIDE SEQUENCE [LARGE SCALE GENOMIC DNA]</scope>
    <source>
        <strain evidence="4">Crithidia deanei Carvalho (ATCC PRA-265)</strain>
    </source>
</reference>
<dbReference type="VEuPathDB" id="TriTrypDB:ADEAN_000821000"/>